<feature type="compositionally biased region" description="Polar residues" evidence="1">
    <location>
        <begin position="737"/>
        <end position="751"/>
    </location>
</feature>
<evidence type="ECO:0000256" key="1">
    <source>
        <dbReference type="SAM" id="MobiDB-lite"/>
    </source>
</evidence>
<feature type="compositionally biased region" description="Acidic residues" evidence="1">
    <location>
        <begin position="1206"/>
        <end position="1216"/>
    </location>
</feature>
<feature type="region of interest" description="Disordered" evidence="1">
    <location>
        <begin position="613"/>
        <end position="641"/>
    </location>
</feature>
<feature type="compositionally biased region" description="Polar residues" evidence="1">
    <location>
        <begin position="617"/>
        <end position="631"/>
    </location>
</feature>
<dbReference type="EMBL" id="RZGK01000015">
    <property type="protein sequence ID" value="KAF9693688.1"/>
    <property type="molecule type" value="Genomic_DNA"/>
</dbReference>
<keyword evidence="3" id="KW-1185">Reference proteome</keyword>
<feature type="region of interest" description="Disordered" evidence="1">
    <location>
        <begin position="1176"/>
        <end position="1216"/>
    </location>
</feature>
<proteinExistence type="predicted"/>
<feature type="region of interest" description="Disordered" evidence="1">
    <location>
        <begin position="706"/>
        <end position="782"/>
    </location>
</feature>
<feature type="compositionally biased region" description="Polar residues" evidence="1">
    <location>
        <begin position="762"/>
        <end position="771"/>
    </location>
</feature>
<feature type="region of interest" description="Disordered" evidence="1">
    <location>
        <begin position="196"/>
        <end position="244"/>
    </location>
</feature>
<feature type="compositionally biased region" description="Pro residues" evidence="1">
    <location>
        <begin position="532"/>
        <end position="543"/>
    </location>
</feature>
<reference evidence="2" key="1">
    <citation type="submission" date="2018-12" db="EMBL/GenBank/DDBJ databases">
        <authorList>
            <person name="Syme R.A."/>
            <person name="Farfan-Caceres L."/>
            <person name="Lichtenzveig J."/>
        </authorList>
    </citation>
    <scope>NUCLEOTIDE SEQUENCE</scope>
    <source>
        <strain evidence="2">Al4</strain>
    </source>
</reference>
<feature type="region of interest" description="Disordered" evidence="1">
    <location>
        <begin position="485"/>
        <end position="549"/>
    </location>
</feature>
<protein>
    <submittedName>
        <fullName evidence="2">Uncharacterized protein</fullName>
    </submittedName>
</protein>
<gene>
    <name evidence="2" type="ORF">EKO04_008200</name>
</gene>
<feature type="compositionally biased region" description="Basic and acidic residues" evidence="1">
    <location>
        <begin position="1176"/>
        <end position="1198"/>
    </location>
</feature>
<sequence>MASFGKVLDLLDDRYLELQDVTGNVEPLPTLVPYEEYVENVHVYRMDTNHEIFMGLIQDFTVRRAHETGKELWTWFVQWEVDNSSPTRQSSSPKKPRLDAQQALALSNTPQTPRQAPALTIFERRTLDGALMLEEEMLRILIDIVQVASALVPNFIEFLYRWIDYYEGDGKALKAALRWEIPSLWDFEYHPLVLPPDMRKESGTENGDDVQPGGQQEKRARSVNHNNTAELRQSSPTRKMHARPKPDLAAIELRTFYAEESERLQYREVKYGIQPPKLEQPLPPLINIPRDQRKRTKYYAACFKSRQRALYLLLEAGVTMRQINNYHKLQATHPKETPETGDGNGLRNYHKDAKYAQAHFELKEKQIKQREIAISNKLAAEAQFAAQTAVPDGAAGLPLIPPTPSCARRPDMAAAMVERIRETRAKKGERINFIPAPLVNRMKSKMFEHARGTWEIAPLTELLAIGGWCARRGTTEEEDAALRAGTELLASSDEEEEEEEDDDTDMESDSSNDDGDDNGDTATATSVSAPNLPHPSLPLPLPPQLSTATASTADTLDNPIVSTNGLQAPVLGLANYPTPSNIATYMQNLSSEQVGRLLPLLSAEARQAVASRLEASLQPQSSVSQATTSADGRSESESTRDLSMLEGVSGTPYSELPTIQPMQLLSDQALRRPAFAGAALDLPARPSSTTSFSVGIEQQSVQGFSLEGSQTDPLSSFGQSESEPGSEVAEPLEENTSRPLSHLQSVRNIANTAGPGREALVSASTSRSSPYQHPYPAPVTSDVPQQLRSNMLSDGPQLFYRSLFDVPGQPNPSAIGVRQYASAQGNLNVPVYALSPRSTGPGFTNPQPIHTGFNAEHFMHVRRQQQTLSSATASSDLSLPALPAATAAPATQFPLRPQPIMATDLPATNAPARIAQVLSSLPPPTPLPLQQPLTLSTPTPPIPPPTDTMLPPSRTGITRNAPTPLALSPSPFTTIAPQILATSPFLDLPSTTSPPIQIYLPRILIPGNGLGPNGTKMGNGGCVETDALLLGHEDGASGALVLSKALLLPVGVWENTLRKVQCGRWEVLETYGCPSSHVARSKDNDKGKGKEKVGTREGCHGAVYEKLAMAFALMKDSPLQAREELLTKRWRASRGPVTAFDRGAVWEGWAAYLDRGIEMSAVERVGALGRHVDEGFAREDDGDDGDGHWPYGDREEATRRRREMQELMDEDEEMDD</sequence>
<dbReference type="OrthoDB" id="3787206at2759"/>
<evidence type="ECO:0000313" key="2">
    <source>
        <dbReference type="EMBL" id="KAF9693688.1"/>
    </source>
</evidence>
<dbReference type="Proteomes" id="UP000651452">
    <property type="component" value="Unassembled WGS sequence"/>
</dbReference>
<reference evidence="2" key="2">
    <citation type="submission" date="2020-09" db="EMBL/GenBank/DDBJ databases">
        <title>Reference genome assembly for Australian Ascochyta lentis isolate Al4.</title>
        <authorList>
            <person name="Lee R.C."/>
            <person name="Farfan-Caceres L.M."/>
            <person name="Debler J.W."/>
            <person name="Williams A.H."/>
            <person name="Henares B.M."/>
        </authorList>
    </citation>
    <scope>NUCLEOTIDE SEQUENCE</scope>
    <source>
        <strain evidence="2">Al4</strain>
    </source>
</reference>
<feature type="compositionally biased region" description="Acidic residues" evidence="1">
    <location>
        <begin position="492"/>
        <end position="519"/>
    </location>
</feature>
<comment type="caution">
    <text evidence="2">The sequence shown here is derived from an EMBL/GenBank/DDBJ whole genome shotgun (WGS) entry which is preliminary data.</text>
</comment>
<feature type="compositionally biased region" description="Polar residues" evidence="1">
    <location>
        <begin position="706"/>
        <end position="723"/>
    </location>
</feature>
<evidence type="ECO:0000313" key="3">
    <source>
        <dbReference type="Proteomes" id="UP000651452"/>
    </source>
</evidence>
<organism evidence="2 3">
    <name type="scientific">Ascochyta lentis</name>
    <dbReference type="NCBI Taxonomy" id="205686"/>
    <lineage>
        <taxon>Eukaryota</taxon>
        <taxon>Fungi</taxon>
        <taxon>Dikarya</taxon>
        <taxon>Ascomycota</taxon>
        <taxon>Pezizomycotina</taxon>
        <taxon>Dothideomycetes</taxon>
        <taxon>Pleosporomycetidae</taxon>
        <taxon>Pleosporales</taxon>
        <taxon>Pleosporineae</taxon>
        <taxon>Didymellaceae</taxon>
        <taxon>Ascochyta</taxon>
    </lineage>
</organism>
<name>A0A8H7IYY8_9PLEO</name>
<accession>A0A8H7IYY8</accession>
<feature type="compositionally biased region" description="Polar residues" evidence="1">
    <location>
        <begin position="223"/>
        <end position="237"/>
    </location>
</feature>
<dbReference type="AlphaFoldDB" id="A0A8H7IYY8"/>